<dbReference type="AlphaFoldDB" id="A0A9W6CQ81"/>
<reference evidence="4 6" key="2">
    <citation type="submission" date="2023-07" db="EMBL/GenBank/DDBJ databases">
        <title>Genomic Encyclopedia of Type Strains, Phase IV (KMG-IV): sequencing the most valuable type-strain genomes for metagenomic binning, comparative biology and taxonomic classification.</title>
        <authorList>
            <person name="Goeker M."/>
        </authorList>
    </citation>
    <scope>NUCLEOTIDE SEQUENCE [LARGE SCALE GENOMIC DNA]</scope>
    <source>
        <strain evidence="4 6">DSM 338</strain>
    </source>
</reference>
<dbReference type="EMBL" id="BSDO01000004">
    <property type="protein sequence ID" value="GLI23287.1"/>
    <property type="molecule type" value="Genomic_DNA"/>
</dbReference>
<dbReference type="Proteomes" id="UP001144397">
    <property type="component" value="Unassembled WGS sequence"/>
</dbReference>
<name>A0A9W6CQ81_XANFL</name>
<evidence type="ECO:0000256" key="1">
    <source>
        <dbReference type="SAM" id="MobiDB-lite"/>
    </source>
</evidence>
<evidence type="ECO:0000256" key="2">
    <source>
        <dbReference type="SAM" id="SignalP"/>
    </source>
</evidence>
<dbReference type="RefSeq" id="WP_169121284.1">
    <property type="nucleotide sequence ID" value="NZ_BSDO01000004.1"/>
</dbReference>
<comment type="caution">
    <text evidence="3">The sequence shown here is derived from an EMBL/GenBank/DDBJ whole genome shotgun (WGS) entry which is preliminary data.</text>
</comment>
<evidence type="ECO:0000313" key="3">
    <source>
        <dbReference type="EMBL" id="GLI23287.1"/>
    </source>
</evidence>
<keyword evidence="2" id="KW-0732">Signal</keyword>
<gene>
    <name evidence="4" type="ORF">GGQ86_003174</name>
    <name evidence="3" type="ORF">XFLAVUS301_29610</name>
</gene>
<feature type="region of interest" description="Disordered" evidence="1">
    <location>
        <begin position="113"/>
        <end position="134"/>
    </location>
</feature>
<feature type="chain" id="PRO_5040948243" evidence="2">
    <location>
        <begin position="25"/>
        <end position="160"/>
    </location>
</feature>
<keyword evidence="6" id="KW-1185">Reference proteome</keyword>
<sequence length="160" mass="16595">MKKFTLAISATLVATALSAGAALADCQSDVASVRGELEQKGKALQAVVNKKEKDPQVLCPAFRAFAAAEQKWVKFLADNKDWCQIPQQAIDQANASSKKTVDIRNRVCEAAANGATGVGGPNKPPPQGSMSSALGITTGYSIDSGKNTGVFGTLNGNALK</sequence>
<protein>
    <submittedName>
        <fullName evidence="3">Uncharacterized protein</fullName>
    </submittedName>
</protein>
<reference evidence="3" key="1">
    <citation type="submission" date="2022-12" db="EMBL/GenBank/DDBJ databases">
        <title>Reference genome sequencing for broad-spectrum identification of bacterial and archaeal isolates by mass spectrometry.</title>
        <authorList>
            <person name="Sekiguchi Y."/>
            <person name="Tourlousse D.M."/>
        </authorList>
    </citation>
    <scope>NUCLEOTIDE SEQUENCE</scope>
    <source>
        <strain evidence="3">301</strain>
    </source>
</reference>
<accession>A0A9W6CQ81</accession>
<evidence type="ECO:0000313" key="6">
    <source>
        <dbReference type="Proteomes" id="UP001245370"/>
    </source>
</evidence>
<dbReference type="Proteomes" id="UP001245370">
    <property type="component" value="Unassembled WGS sequence"/>
</dbReference>
<organism evidence="3 5">
    <name type="scientific">Xanthobacter flavus</name>
    <dbReference type="NCBI Taxonomy" id="281"/>
    <lineage>
        <taxon>Bacteria</taxon>
        <taxon>Pseudomonadati</taxon>
        <taxon>Pseudomonadota</taxon>
        <taxon>Alphaproteobacteria</taxon>
        <taxon>Hyphomicrobiales</taxon>
        <taxon>Xanthobacteraceae</taxon>
        <taxon>Xanthobacter</taxon>
    </lineage>
</organism>
<feature type="signal peptide" evidence="2">
    <location>
        <begin position="1"/>
        <end position="24"/>
    </location>
</feature>
<dbReference type="GeneID" id="95763748"/>
<evidence type="ECO:0000313" key="4">
    <source>
        <dbReference type="EMBL" id="MDR6334692.1"/>
    </source>
</evidence>
<proteinExistence type="predicted"/>
<evidence type="ECO:0000313" key="5">
    <source>
        <dbReference type="Proteomes" id="UP001144397"/>
    </source>
</evidence>
<dbReference type="EMBL" id="JAVDPY010000005">
    <property type="protein sequence ID" value="MDR6334692.1"/>
    <property type="molecule type" value="Genomic_DNA"/>
</dbReference>